<evidence type="ECO:0000256" key="6">
    <source>
        <dbReference type="ARBA" id="ARBA00023033"/>
    </source>
</evidence>
<evidence type="ECO:0000256" key="7">
    <source>
        <dbReference type="RuleBase" id="RU000461"/>
    </source>
</evidence>
<dbReference type="GO" id="GO:0005506">
    <property type="term" value="F:iron ion binding"/>
    <property type="evidence" value="ECO:0007669"/>
    <property type="project" value="InterPro"/>
</dbReference>
<dbReference type="PRINTS" id="PR00385">
    <property type="entry name" value="P450"/>
</dbReference>
<evidence type="ECO:0000313" key="9">
    <source>
        <dbReference type="EMBL" id="OLF04297.1"/>
    </source>
</evidence>
<name>A0A7Z0WE02_9PSEU</name>
<keyword evidence="3 7" id="KW-0479">Metal-binding</keyword>
<keyword evidence="2 7" id="KW-0349">Heme</keyword>
<dbReference type="RefSeq" id="WP_075138585.1">
    <property type="nucleotide sequence ID" value="NZ_MSIF01000049.1"/>
</dbReference>
<keyword evidence="10" id="KW-1185">Reference proteome</keyword>
<gene>
    <name evidence="9" type="ORF">BLA60_41400</name>
</gene>
<dbReference type="GO" id="GO:0016705">
    <property type="term" value="F:oxidoreductase activity, acting on paired donors, with incorporation or reduction of molecular oxygen"/>
    <property type="evidence" value="ECO:0007669"/>
    <property type="project" value="InterPro"/>
</dbReference>
<dbReference type="GO" id="GO:0020037">
    <property type="term" value="F:heme binding"/>
    <property type="evidence" value="ECO:0007669"/>
    <property type="project" value="InterPro"/>
</dbReference>
<dbReference type="AlphaFoldDB" id="A0A7Z0WE02"/>
<dbReference type="PANTHER" id="PTHR46696:SF1">
    <property type="entry name" value="CYTOCHROME P450 YJIB-RELATED"/>
    <property type="match status" value="1"/>
</dbReference>
<keyword evidence="6 7" id="KW-0503">Monooxygenase</keyword>
<feature type="region of interest" description="Disordered" evidence="8">
    <location>
        <begin position="1"/>
        <end position="38"/>
    </location>
</feature>
<evidence type="ECO:0000256" key="1">
    <source>
        <dbReference type="ARBA" id="ARBA00010617"/>
    </source>
</evidence>
<dbReference type="PRINTS" id="PR00359">
    <property type="entry name" value="BP450"/>
</dbReference>
<dbReference type="InterPro" id="IPR036396">
    <property type="entry name" value="Cyt_P450_sf"/>
</dbReference>
<feature type="compositionally biased region" description="Pro residues" evidence="8">
    <location>
        <begin position="1"/>
        <end position="16"/>
    </location>
</feature>
<comment type="similarity">
    <text evidence="1 7">Belongs to the cytochrome P450 family.</text>
</comment>
<organism evidence="9 10">
    <name type="scientific">Actinophytocola xinjiangensis</name>
    <dbReference type="NCBI Taxonomy" id="485602"/>
    <lineage>
        <taxon>Bacteria</taxon>
        <taxon>Bacillati</taxon>
        <taxon>Actinomycetota</taxon>
        <taxon>Actinomycetes</taxon>
        <taxon>Pseudonocardiales</taxon>
        <taxon>Pseudonocardiaceae</taxon>
    </lineage>
</organism>
<dbReference type="SUPFAM" id="SSF48264">
    <property type="entry name" value="Cytochrome P450"/>
    <property type="match status" value="1"/>
</dbReference>
<dbReference type="GO" id="GO:0004497">
    <property type="term" value="F:monooxygenase activity"/>
    <property type="evidence" value="ECO:0007669"/>
    <property type="project" value="UniProtKB-KW"/>
</dbReference>
<dbReference type="Gene3D" id="1.10.630.10">
    <property type="entry name" value="Cytochrome P450"/>
    <property type="match status" value="1"/>
</dbReference>
<proteinExistence type="inferred from homology"/>
<dbReference type="FunFam" id="1.10.630.10:FF:000018">
    <property type="entry name" value="Cytochrome P450 monooxygenase"/>
    <property type="match status" value="1"/>
</dbReference>
<dbReference type="InterPro" id="IPR017972">
    <property type="entry name" value="Cyt_P450_CS"/>
</dbReference>
<dbReference type="PROSITE" id="PS00086">
    <property type="entry name" value="CYTOCHROME_P450"/>
    <property type="match status" value="1"/>
</dbReference>
<sequence length="406" mass="44035">MTHDPLPAPLPEPLPALPLDRPAGCPFDPPAELGPLRDQRPLTRLTYPDGHVGWLVTGYAATRAVLADRRFSSRYELAHFPLPGLEEFDELPPATVGDMTGMDAPEHTRFRRLLAGRFTVRRMRLLTERVEQVTAEHLDAMAAHGPEVDLVGAFAHPVPAVMICELLGVPYADRDRFQGRAATVMDVTATVEDRGTAMTELAGYLAELVAAKRAEPTDDLLSDLTPSDLTDEELAGVGSFLLQAGLDTTANMIALGTFALLGDPGQRAALHADPARAVEELLRHLTIAHTGLRAAVADVELDGQLIRAGESVTISVQAANRDPRRFADPDRLDLTRDATGHLSFGHGIHQCLGQQLARVELRVALPALFARFPTLRLAVPPGDVPVRPGHQNIHGVDRLPVTWDQD</sequence>
<evidence type="ECO:0000313" key="10">
    <source>
        <dbReference type="Proteomes" id="UP000185696"/>
    </source>
</evidence>
<comment type="caution">
    <text evidence="9">The sequence shown here is derived from an EMBL/GenBank/DDBJ whole genome shotgun (WGS) entry which is preliminary data.</text>
</comment>
<dbReference type="InterPro" id="IPR001128">
    <property type="entry name" value="Cyt_P450"/>
</dbReference>
<dbReference type="CDD" id="cd11030">
    <property type="entry name" value="CYP105-like"/>
    <property type="match status" value="1"/>
</dbReference>
<dbReference type="PANTHER" id="PTHR46696">
    <property type="entry name" value="P450, PUTATIVE (EUROFUNG)-RELATED"/>
    <property type="match status" value="1"/>
</dbReference>
<accession>A0A7Z0WE02</accession>
<keyword evidence="5 7" id="KW-0408">Iron</keyword>
<evidence type="ECO:0000256" key="8">
    <source>
        <dbReference type="SAM" id="MobiDB-lite"/>
    </source>
</evidence>
<dbReference type="OrthoDB" id="4133219at2"/>
<dbReference type="InterPro" id="IPR002397">
    <property type="entry name" value="Cyt_P450_B"/>
</dbReference>
<dbReference type="Proteomes" id="UP000185696">
    <property type="component" value="Unassembled WGS sequence"/>
</dbReference>
<protein>
    <submittedName>
        <fullName evidence="9">Cytochrome</fullName>
    </submittedName>
</protein>
<evidence type="ECO:0000256" key="5">
    <source>
        <dbReference type="ARBA" id="ARBA00023004"/>
    </source>
</evidence>
<keyword evidence="4 7" id="KW-0560">Oxidoreductase</keyword>
<dbReference type="EMBL" id="MSIF01000049">
    <property type="protein sequence ID" value="OLF04297.1"/>
    <property type="molecule type" value="Genomic_DNA"/>
</dbReference>
<reference evidence="9 10" key="1">
    <citation type="submission" date="2016-12" db="EMBL/GenBank/DDBJ databases">
        <title>The draft genome sequence of Actinophytocola xinjiangensis.</title>
        <authorList>
            <person name="Wang W."/>
            <person name="Yuan L."/>
        </authorList>
    </citation>
    <scope>NUCLEOTIDE SEQUENCE [LARGE SCALE GENOMIC DNA]</scope>
    <source>
        <strain evidence="9 10">CGMCC 4.4663</strain>
    </source>
</reference>
<evidence type="ECO:0000256" key="2">
    <source>
        <dbReference type="ARBA" id="ARBA00022617"/>
    </source>
</evidence>
<evidence type="ECO:0000256" key="3">
    <source>
        <dbReference type="ARBA" id="ARBA00022723"/>
    </source>
</evidence>
<dbReference type="Pfam" id="PF00067">
    <property type="entry name" value="p450"/>
    <property type="match status" value="1"/>
</dbReference>
<evidence type="ECO:0000256" key="4">
    <source>
        <dbReference type="ARBA" id="ARBA00023002"/>
    </source>
</evidence>